<protein>
    <submittedName>
        <fullName evidence="1">Helix-turn-helix domain-containing protein</fullName>
    </submittedName>
</protein>
<keyword evidence="2" id="KW-1185">Reference proteome</keyword>
<dbReference type="AlphaFoldDB" id="A0A923REY5"/>
<dbReference type="RefSeq" id="WP_186888892.1">
    <property type="nucleotide sequence ID" value="NZ_JACONZ010000005.1"/>
</dbReference>
<organism evidence="1 2">
    <name type="scientific">Anaerofilum hominis</name>
    <dbReference type="NCBI Taxonomy" id="2763016"/>
    <lineage>
        <taxon>Bacteria</taxon>
        <taxon>Bacillati</taxon>
        <taxon>Bacillota</taxon>
        <taxon>Clostridia</taxon>
        <taxon>Eubacteriales</taxon>
        <taxon>Oscillospiraceae</taxon>
        <taxon>Anaerofilum</taxon>
    </lineage>
</organism>
<proteinExistence type="predicted"/>
<evidence type="ECO:0000313" key="1">
    <source>
        <dbReference type="EMBL" id="MBC5582542.1"/>
    </source>
</evidence>
<name>A0A923REY5_9FIRM</name>
<reference evidence="1" key="1">
    <citation type="submission" date="2020-08" db="EMBL/GenBank/DDBJ databases">
        <title>Genome public.</title>
        <authorList>
            <person name="Liu C."/>
            <person name="Sun Q."/>
        </authorList>
    </citation>
    <scope>NUCLEOTIDE SEQUENCE</scope>
    <source>
        <strain evidence="1">BX8</strain>
    </source>
</reference>
<dbReference type="InterPro" id="IPR010982">
    <property type="entry name" value="Lambda_DNA-bd_dom_sf"/>
</dbReference>
<comment type="caution">
    <text evidence="1">The sequence shown here is derived from an EMBL/GenBank/DDBJ whole genome shotgun (WGS) entry which is preliminary data.</text>
</comment>
<sequence length="81" mass="9195">MNICEAVKLAMKNQKTTQGQMAERIGVKGQSVIAQRLRMDNISVNTVLEMLDAIGYEMVIQEKRPGRRSEGQFVVTLEKRK</sequence>
<gene>
    <name evidence="1" type="ORF">H8S23_13600</name>
</gene>
<dbReference type="EMBL" id="JACONZ010000005">
    <property type="protein sequence ID" value="MBC5582542.1"/>
    <property type="molecule type" value="Genomic_DNA"/>
</dbReference>
<dbReference type="SUPFAM" id="SSF47413">
    <property type="entry name" value="lambda repressor-like DNA-binding domains"/>
    <property type="match status" value="1"/>
</dbReference>
<dbReference type="Proteomes" id="UP000659630">
    <property type="component" value="Unassembled WGS sequence"/>
</dbReference>
<accession>A0A923REY5</accession>
<evidence type="ECO:0000313" key="2">
    <source>
        <dbReference type="Proteomes" id="UP000659630"/>
    </source>
</evidence>
<dbReference type="GO" id="GO:0003677">
    <property type="term" value="F:DNA binding"/>
    <property type="evidence" value="ECO:0007669"/>
    <property type="project" value="InterPro"/>
</dbReference>
<dbReference type="Gene3D" id="1.10.260.40">
    <property type="entry name" value="lambda repressor-like DNA-binding domains"/>
    <property type="match status" value="1"/>
</dbReference>